<dbReference type="EMBL" id="JAMYRI010000009">
    <property type="protein sequence ID" value="MER9285641.1"/>
    <property type="molecule type" value="Genomic_DNA"/>
</dbReference>
<organism evidence="1 2">
    <name type="scientific">Mesorhizobium australicum</name>
    <dbReference type="NCBI Taxonomy" id="536018"/>
    <lineage>
        <taxon>Bacteria</taxon>
        <taxon>Pseudomonadati</taxon>
        <taxon>Pseudomonadota</taxon>
        <taxon>Alphaproteobacteria</taxon>
        <taxon>Hyphomicrobiales</taxon>
        <taxon>Phyllobacteriaceae</taxon>
        <taxon>Mesorhizobium</taxon>
    </lineage>
</organism>
<dbReference type="Proteomes" id="UP001480082">
    <property type="component" value="Unassembled WGS sequence"/>
</dbReference>
<comment type="caution">
    <text evidence="1">The sequence shown here is derived from an EMBL/GenBank/DDBJ whole genome shotgun (WGS) entry which is preliminary data.</text>
</comment>
<sequence>MTEFEDRIRAMTVPRDGAYPRPWTTDTDPARADVLIVGASSAKTLRVTDVGNHEEFLDALWNRNGQSCRAMYDTATAKPSPTRPNLDRLSQILAAHGLTSLQTNVTCASARYDDEVSEKDRAHGTLLFKTVLAHVPWKAMIIYGVGATDRFGHAFGVAMPSVPSPDTAPVLRAIYDRPVFISATLASPGYRTSVWPYLERVATAIAGLTKATTLPA</sequence>
<evidence type="ECO:0000313" key="2">
    <source>
        <dbReference type="Proteomes" id="UP001480082"/>
    </source>
</evidence>
<reference evidence="1 2" key="1">
    <citation type="journal article" date="2024" name="Proc. Natl. Acad. Sci. U.S.A.">
        <title>The evolutionary genomics of adaptation to stress in wild rhizobium bacteria.</title>
        <authorList>
            <person name="Kehlet-Delgado H."/>
            <person name="Montoya A.P."/>
            <person name="Jensen K.T."/>
            <person name="Wendlandt C.E."/>
            <person name="Dexheimer C."/>
            <person name="Roberts M."/>
            <person name="Torres Martinez L."/>
            <person name="Friesen M.L."/>
            <person name="Griffitts J.S."/>
            <person name="Porter S.S."/>
        </authorList>
    </citation>
    <scope>NUCLEOTIDE SEQUENCE [LARGE SCALE GENOMIC DNA]</scope>
    <source>
        <strain evidence="1 2">M0468</strain>
    </source>
</reference>
<evidence type="ECO:0000313" key="1">
    <source>
        <dbReference type="EMBL" id="MER9285641.1"/>
    </source>
</evidence>
<proteinExistence type="predicted"/>
<accession>A0ACC6T0Q6</accession>
<name>A0ACC6T0Q6_9HYPH</name>
<keyword evidence="2" id="KW-1185">Reference proteome</keyword>
<protein>
    <submittedName>
        <fullName evidence="1">Uncharacterized protein</fullName>
    </submittedName>
</protein>
<gene>
    <name evidence="1" type="ORF">NKI81_16985</name>
</gene>